<dbReference type="GO" id="GO:0055085">
    <property type="term" value="P:transmembrane transport"/>
    <property type="evidence" value="ECO:0007669"/>
    <property type="project" value="UniProtKB-ARBA"/>
</dbReference>
<dbReference type="PROSITE" id="PS00211">
    <property type="entry name" value="ABC_TRANSPORTER_1"/>
    <property type="match status" value="1"/>
</dbReference>
<accession>C5A562</accession>
<dbReference type="PANTHER" id="PTHR43776">
    <property type="entry name" value="TRANSPORT ATP-BINDING PROTEIN"/>
    <property type="match status" value="1"/>
</dbReference>
<dbReference type="AlphaFoldDB" id="C5A562"/>
<dbReference type="CDD" id="cd03257">
    <property type="entry name" value="ABC_NikE_OppD_transporters"/>
    <property type="match status" value="1"/>
</dbReference>
<dbReference type="SMART" id="SM00382">
    <property type="entry name" value="AAA"/>
    <property type="match status" value="1"/>
</dbReference>
<dbReference type="GO" id="GO:0015833">
    <property type="term" value="P:peptide transport"/>
    <property type="evidence" value="ECO:0007669"/>
    <property type="project" value="InterPro"/>
</dbReference>
<evidence type="ECO:0000313" key="7">
    <source>
        <dbReference type="Proteomes" id="UP000001488"/>
    </source>
</evidence>
<protein>
    <submittedName>
        <fullName evidence="6">ABC-type dipeptide/oligopeptide transport system, ATPase component (DppF/oppF)</fullName>
    </submittedName>
</protein>
<dbReference type="PATRIC" id="fig|593117.10.peg.869"/>
<dbReference type="InterPro" id="IPR003593">
    <property type="entry name" value="AAA+_ATPase"/>
</dbReference>
<dbReference type="HOGENOM" id="CLU_000604_1_23_2"/>
<evidence type="ECO:0000259" key="5">
    <source>
        <dbReference type="PROSITE" id="PS50893"/>
    </source>
</evidence>
<dbReference type="FunFam" id="3.40.50.300:FF:000016">
    <property type="entry name" value="Oligopeptide ABC transporter ATP-binding component"/>
    <property type="match status" value="1"/>
</dbReference>
<dbReference type="InterPro" id="IPR050319">
    <property type="entry name" value="ABC_transp_ATP-bind"/>
</dbReference>
<dbReference type="STRING" id="593117.TGAM_0872"/>
<proteinExistence type="inferred from homology"/>
<organism evidence="6 7">
    <name type="scientific">Thermococcus gammatolerans (strain DSM 15229 / JCM 11827 / EJ3)</name>
    <dbReference type="NCBI Taxonomy" id="593117"/>
    <lineage>
        <taxon>Archaea</taxon>
        <taxon>Methanobacteriati</taxon>
        <taxon>Methanobacteriota</taxon>
        <taxon>Thermococci</taxon>
        <taxon>Thermococcales</taxon>
        <taxon>Thermococcaceae</taxon>
        <taxon>Thermococcus</taxon>
    </lineage>
</organism>
<dbReference type="NCBIfam" id="TIGR01727">
    <property type="entry name" value="oligo_HPY"/>
    <property type="match status" value="1"/>
</dbReference>
<dbReference type="InterPro" id="IPR013563">
    <property type="entry name" value="Oligopep_ABC_C"/>
</dbReference>
<name>C5A562_THEGJ</name>
<dbReference type="SUPFAM" id="SSF52540">
    <property type="entry name" value="P-loop containing nucleoside triphosphate hydrolases"/>
    <property type="match status" value="1"/>
</dbReference>
<evidence type="ECO:0000256" key="3">
    <source>
        <dbReference type="ARBA" id="ARBA00022741"/>
    </source>
</evidence>
<keyword evidence="4" id="KW-0067">ATP-binding</keyword>
<dbReference type="Proteomes" id="UP000001488">
    <property type="component" value="Chromosome"/>
</dbReference>
<dbReference type="InterPro" id="IPR027417">
    <property type="entry name" value="P-loop_NTPase"/>
</dbReference>
<feature type="domain" description="ABC transporter" evidence="5">
    <location>
        <begin position="8"/>
        <end position="255"/>
    </location>
</feature>
<keyword evidence="3" id="KW-0547">Nucleotide-binding</keyword>
<dbReference type="EMBL" id="CP001398">
    <property type="protein sequence ID" value="ACS33374.1"/>
    <property type="molecule type" value="Genomic_DNA"/>
</dbReference>
<gene>
    <name evidence="6" type="primary">dppF</name>
    <name evidence="6" type="ordered locus">TGAM_0872</name>
</gene>
<dbReference type="Pfam" id="PF08352">
    <property type="entry name" value="oligo_HPY"/>
    <property type="match status" value="1"/>
</dbReference>
<dbReference type="KEGG" id="tga:TGAM_0872"/>
<sequence>MMAMEPLLKVENLKKYFPVRGLFRTIGYVKAVDGVSFEINRGETFGLVGESGCGKTTTGRTILRLIEPTSGRIIFDGKDVTKLSGEEMKAFRRRAQIMFQDPYSSLNPRQTVFEIIMEPVRFHGIPVDDPEEFVIDLLESVGLNEMHLYRYPHEFSGGQRQRIALARLLALKPEFIVLDEPTSALDVSVQANILNMLKDLQKKYGFTYLFISHDLGVVKYMSHRMGVMYLGKLVEVGPAEKIFENPLHPYTQMLLSAIPVPDPELAQELKRKRMKIEGEPPSPINPPKGCRFHPRCPRVMDRCKKEEPPLVEVEKDHYVACWLYAKS</sequence>
<dbReference type="eggNOG" id="arCOG00184">
    <property type="taxonomic scope" value="Archaea"/>
</dbReference>
<keyword evidence="7" id="KW-1185">Reference proteome</keyword>
<dbReference type="GO" id="GO:0016887">
    <property type="term" value="F:ATP hydrolysis activity"/>
    <property type="evidence" value="ECO:0007669"/>
    <property type="project" value="InterPro"/>
</dbReference>
<evidence type="ECO:0000313" key="6">
    <source>
        <dbReference type="EMBL" id="ACS33374.1"/>
    </source>
</evidence>
<evidence type="ECO:0000256" key="2">
    <source>
        <dbReference type="ARBA" id="ARBA00022448"/>
    </source>
</evidence>
<dbReference type="InterPro" id="IPR017871">
    <property type="entry name" value="ABC_transporter-like_CS"/>
</dbReference>
<dbReference type="GO" id="GO:0005524">
    <property type="term" value="F:ATP binding"/>
    <property type="evidence" value="ECO:0007669"/>
    <property type="project" value="UniProtKB-KW"/>
</dbReference>
<keyword evidence="2" id="KW-0813">Transport</keyword>
<comment type="similarity">
    <text evidence="1">Belongs to the ABC transporter superfamily.</text>
</comment>
<dbReference type="InterPro" id="IPR003439">
    <property type="entry name" value="ABC_transporter-like_ATP-bd"/>
</dbReference>
<evidence type="ECO:0000256" key="4">
    <source>
        <dbReference type="ARBA" id="ARBA00022840"/>
    </source>
</evidence>
<dbReference type="PROSITE" id="PS50893">
    <property type="entry name" value="ABC_TRANSPORTER_2"/>
    <property type="match status" value="1"/>
</dbReference>
<reference evidence="6 7" key="1">
    <citation type="journal article" date="2007" name="Genome Biol.">
        <title>Genome analysis and genome-wide proteomics of Thermococcus gammatolerans, the most radioresistant organism known amongst the Archaea.</title>
        <authorList>
            <person name="Zivanovic Y."/>
            <person name="Armengaud J."/>
            <person name="Lagorce A."/>
            <person name="Leplat C."/>
            <person name="Guerin P."/>
            <person name="Dutertre M."/>
            <person name="Anthouard V."/>
            <person name="Forterre P."/>
            <person name="Wincker P."/>
            <person name="Confalonieri F."/>
        </authorList>
    </citation>
    <scope>NUCLEOTIDE SEQUENCE [LARGE SCALE GENOMIC DNA]</scope>
    <source>
        <strain evidence="7">DSM 15229 / JCM 11827 / EJ3</strain>
    </source>
</reference>
<dbReference type="PANTHER" id="PTHR43776:SF7">
    <property type="entry name" value="D,D-DIPEPTIDE TRANSPORT ATP-BINDING PROTEIN DDPF-RELATED"/>
    <property type="match status" value="1"/>
</dbReference>
<evidence type="ECO:0000256" key="1">
    <source>
        <dbReference type="ARBA" id="ARBA00005417"/>
    </source>
</evidence>
<dbReference type="PaxDb" id="593117-TGAM_0872"/>
<dbReference type="Gene3D" id="3.40.50.300">
    <property type="entry name" value="P-loop containing nucleotide triphosphate hydrolases"/>
    <property type="match status" value="1"/>
</dbReference>
<dbReference type="Pfam" id="PF00005">
    <property type="entry name" value="ABC_tran"/>
    <property type="match status" value="1"/>
</dbReference>